<sequence>MGLCSHKPEEEDPVTGLTGTETRMLRNTWHHYCVANRDYAVVIFLSFFIKWPDSKQLFPRFRNRPVGDLPKDPQFRAHAISVSFQLTAMVDCADDAVLLEALIRKNAVAHSGRRGVMPEHFRLLGSTVVEVLQTMDERCMTPAAMIAWKKLFDYMEKITEKVFEEQRERFASVSSFAVARKAGASGRASGSASPGSQGKRSPKASQSPPKSGQTSGYGTPAGGKSPASSTPKQSQSPRAARPPKSASGSSPKSTTPKKAA</sequence>
<proteinExistence type="predicted"/>
<keyword evidence="2" id="KW-1185">Reference proteome</keyword>
<dbReference type="Proteomes" id="UP000821845">
    <property type="component" value="Chromosome 2"/>
</dbReference>
<comment type="caution">
    <text evidence="1">The sequence shown here is derived from an EMBL/GenBank/DDBJ whole genome shotgun (WGS) entry which is preliminary data.</text>
</comment>
<name>A0ACB7SVG7_HYAAI</name>
<accession>A0ACB7SVG7</accession>
<protein>
    <submittedName>
        <fullName evidence="1">Uncharacterized protein</fullName>
    </submittedName>
</protein>
<dbReference type="EMBL" id="CM023482">
    <property type="protein sequence ID" value="KAH6937904.1"/>
    <property type="molecule type" value="Genomic_DNA"/>
</dbReference>
<evidence type="ECO:0000313" key="1">
    <source>
        <dbReference type="EMBL" id="KAH6937904.1"/>
    </source>
</evidence>
<evidence type="ECO:0000313" key="2">
    <source>
        <dbReference type="Proteomes" id="UP000821845"/>
    </source>
</evidence>
<reference evidence="1" key="1">
    <citation type="submission" date="2020-05" db="EMBL/GenBank/DDBJ databases">
        <title>Large-scale comparative analyses of tick genomes elucidate their genetic diversity and vector capacities.</title>
        <authorList>
            <person name="Jia N."/>
            <person name="Wang J."/>
            <person name="Shi W."/>
            <person name="Du L."/>
            <person name="Sun Y."/>
            <person name="Zhan W."/>
            <person name="Jiang J."/>
            <person name="Wang Q."/>
            <person name="Zhang B."/>
            <person name="Ji P."/>
            <person name="Sakyi L.B."/>
            <person name="Cui X."/>
            <person name="Yuan T."/>
            <person name="Jiang B."/>
            <person name="Yang W."/>
            <person name="Lam T.T.-Y."/>
            <person name="Chang Q."/>
            <person name="Ding S."/>
            <person name="Wang X."/>
            <person name="Zhu J."/>
            <person name="Ruan X."/>
            <person name="Zhao L."/>
            <person name="Wei J."/>
            <person name="Que T."/>
            <person name="Du C."/>
            <person name="Cheng J."/>
            <person name="Dai P."/>
            <person name="Han X."/>
            <person name="Huang E."/>
            <person name="Gao Y."/>
            <person name="Liu J."/>
            <person name="Shao H."/>
            <person name="Ye R."/>
            <person name="Li L."/>
            <person name="Wei W."/>
            <person name="Wang X."/>
            <person name="Wang C."/>
            <person name="Yang T."/>
            <person name="Huo Q."/>
            <person name="Li W."/>
            <person name="Guo W."/>
            <person name="Chen H."/>
            <person name="Zhou L."/>
            <person name="Ni X."/>
            <person name="Tian J."/>
            <person name="Zhou Y."/>
            <person name="Sheng Y."/>
            <person name="Liu T."/>
            <person name="Pan Y."/>
            <person name="Xia L."/>
            <person name="Li J."/>
            <person name="Zhao F."/>
            <person name="Cao W."/>
        </authorList>
    </citation>
    <scope>NUCLEOTIDE SEQUENCE</scope>
    <source>
        <strain evidence="1">Hyas-2018</strain>
    </source>
</reference>
<gene>
    <name evidence="1" type="ORF">HPB50_005038</name>
</gene>
<organism evidence="1 2">
    <name type="scientific">Hyalomma asiaticum</name>
    <name type="common">Tick</name>
    <dbReference type="NCBI Taxonomy" id="266040"/>
    <lineage>
        <taxon>Eukaryota</taxon>
        <taxon>Metazoa</taxon>
        <taxon>Ecdysozoa</taxon>
        <taxon>Arthropoda</taxon>
        <taxon>Chelicerata</taxon>
        <taxon>Arachnida</taxon>
        <taxon>Acari</taxon>
        <taxon>Parasitiformes</taxon>
        <taxon>Ixodida</taxon>
        <taxon>Ixodoidea</taxon>
        <taxon>Ixodidae</taxon>
        <taxon>Hyalomminae</taxon>
        <taxon>Hyalomma</taxon>
    </lineage>
</organism>